<dbReference type="STRING" id="52838.A0A4S8J7Z9"/>
<dbReference type="SUPFAM" id="SSF81383">
    <property type="entry name" value="F-box domain"/>
    <property type="match status" value="1"/>
</dbReference>
<feature type="domain" description="F-box" evidence="1">
    <location>
        <begin position="20"/>
        <end position="67"/>
    </location>
</feature>
<dbReference type="PANTHER" id="PTHR31672">
    <property type="entry name" value="BNACNNG10540D PROTEIN"/>
    <property type="match status" value="1"/>
</dbReference>
<sequence>MVDTLKNTCSVDLVGLKKLENRCCPLPDDVLAKIISFLPTKAFFKLLPVCKTFRQLSLDSHFLFLQSYYNNTISGFIVHNDNILKSIILIDPYAGVSRSSLEFIVSMKSIILGSAGGLIFVLNQKYERSDATTTGICVYNPARGTRCWLPAPPGECTPGGIAVRFMNDEDGVMKDYKLVYVTQTWGLSISHHCRVYDSVARAWTMDKELDLGHQQLDLEEPVVCGDAVFWLSSDLKSYARIGPYVVTFDVREECTQVIPLPSETVIDFFAIFGIAKWEGKSLCLIHYSSFSGVIGLWPLKKKASDGALEWVKMHEISLAQMGFTGEPCFVNYVKLIEVATTTLLVFITYDSMYSYNMKDGGALEWQDCWGFPYSHKFIPYSNTLRPCGDREELLETILRNCF</sequence>
<dbReference type="InterPro" id="IPR001810">
    <property type="entry name" value="F-box_dom"/>
</dbReference>
<keyword evidence="3" id="KW-1185">Reference proteome</keyword>
<dbReference type="Gene3D" id="1.20.1280.50">
    <property type="match status" value="1"/>
</dbReference>
<dbReference type="AlphaFoldDB" id="A0A4S8J7Z9"/>
<dbReference type="EMBL" id="PYDT01000006">
    <property type="protein sequence ID" value="THU57728.1"/>
    <property type="molecule type" value="Genomic_DNA"/>
</dbReference>
<organism evidence="2 3">
    <name type="scientific">Musa balbisiana</name>
    <name type="common">Banana</name>
    <dbReference type="NCBI Taxonomy" id="52838"/>
    <lineage>
        <taxon>Eukaryota</taxon>
        <taxon>Viridiplantae</taxon>
        <taxon>Streptophyta</taxon>
        <taxon>Embryophyta</taxon>
        <taxon>Tracheophyta</taxon>
        <taxon>Spermatophyta</taxon>
        <taxon>Magnoliopsida</taxon>
        <taxon>Liliopsida</taxon>
        <taxon>Zingiberales</taxon>
        <taxon>Musaceae</taxon>
        <taxon>Musa</taxon>
    </lineage>
</organism>
<dbReference type="NCBIfam" id="TIGR01640">
    <property type="entry name" value="F_box_assoc_1"/>
    <property type="match status" value="1"/>
</dbReference>
<dbReference type="Pfam" id="PF00646">
    <property type="entry name" value="F-box"/>
    <property type="match status" value="1"/>
</dbReference>
<comment type="caution">
    <text evidence="2">The sequence shown here is derived from an EMBL/GenBank/DDBJ whole genome shotgun (WGS) entry which is preliminary data.</text>
</comment>
<dbReference type="PROSITE" id="PS50181">
    <property type="entry name" value="FBOX"/>
    <property type="match status" value="1"/>
</dbReference>
<dbReference type="InterPro" id="IPR013187">
    <property type="entry name" value="F-box-assoc_dom_typ3"/>
</dbReference>
<dbReference type="Pfam" id="PF08268">
    <property type="entry name" value="FBA_3"/>
    <property type="match status" value="1"/>
</dbReference>
<dbReference type="SMART" id="SM00256">
    <property type="entry name" value="FBOX"/>
    <property type="match status" value="1"/>
</dbReference>
<dbReference type="InterPro" id="IPR017451">
    <property type="entry name" value="F-box-assoc_interact_dom"/>
</dbReference>
<dbReference type="Proteomes" id="UP000317650">
    <property type="component" value="Chromosome 3"/>
</dbReference>
<accession>A0A4S8J7Z9</accession>
<name>A0A4S8J7Z9_MUSBA</name>
<evidence type="ECO:0000313" key="3">
    <source>
        <dbReference type="Proteomes" id="UP000317650"/>
    </source>
</evidence>
<proteinExistence type="predicted"/>
<gene>
    <name evidence="2" type="ORF">C4D60_Mb03t06550</name>
</gene>
<dbReference type="InterPro" id="IPR050796">
    <property type="entry name" value="SCF_F-box_component"/>
</dbReference>
<reference evidence="2 3" key="1">
    <citation type="journal article" date="2019" name="Nat. Plants">
        <title>Genome sequencing of Musa balbisiana reveals subgenome evolution and function divergence in polyploid bananas.</title>
        <authorList>
            <person name="Yao X."/>
        </authorList>
    </citation>
    <scope>NUCLEOTIDE SEQUENCE [LARGE SCALE GENOMIC DNA]</scope>
    <source>
        <strain evidence="3">cv. DH-PKW</strain>
        <tissue evidence="2">Leaves</tissue>
    </source>
</reference>
<evidence type="ECO:0000313" key="2">
    <source>
        <dbReference type="EMBL" id="THU57728.1"/>
    </source>
</evidence>
<evidence type="ECO:0000259" key="1">
    <source>
        <dbReference type="PROSITE" id="PS50181"/>
    </source>
</evidence>
<dbReference type="PANTHER" id="PTHR31672:SF13">
    <property type="entry name" value="F-BOX PROTEIN CPR30-LIKE"/>
    <property type="match status" value="1"/>
</dbReference>
<protein>
    <recommendedName>
        <fullName evidence="1">F-box domain-containing protein</fullName>
    </recommendedName>
</protein>
<dbReference type="InterPro" id="IPR036047">
    <property type="entry name" value="F-box-like_dom_sf"/>
</dbReference>